<evidence type="ECO:0000313" key="4">
    <source>
        <dbReference type="EMBL" id="VWL96951.1"/>
    </source>
</evidence>
<dbReference type="GO" id="GO:0008422">
    <property type="term" value="F:beta-glucosidase activity"/>
    <property type="evidence" value="ECO:0007669"/>
    <property type="project" value="UniProtKB-EC"/>
</dbReference>
<dbReference type="InterPro" id="IPR036881">
    <property type="entry name" value="Glyco_hydro_3_C_sf"/>
</dbReference>
<gene>
    <name evidence="4" type="primary">bglB</name>
    <name evidence="4" type="ORF">JKKLCJKK_00802</name>
</gene>
<evidence type="ECO:0000313" key="5">
    <source>
        <dbReference type="Proteomes" id="UP000405524"/>
    </source>
</evidence>
<dbReference type="InterPro" id="IPR001764">
    <property type="entry name" value="Glyco_hydro_3_N"/>
</dbReference>
<sequence length="853" mass="93422">MTQGEQRDNLADQQPAGSLRVSGLSLEERAQLLAGESHWKTYAAPSAGIPSLFLSDGPHGLRKQEGAQDCMGIAESRPATCFPTASALACSFDPELVERVGAAIGEEARRQGVDVVLGPGVNIKRHPLCGRNFEYFSEDPVVSGELGAAMVRGIQSRGVGACLKHFAANSQEHARMVSDSVVDERTLRELYLAPFEHVVRHARPWSVMTAYNKLNGVYCSEHEWLLREVLRGEWGFDAAVVSDWGAMSSSVASVRAGLDLCMPGPRRDHARALVEAVRSGELEEDCVNEAASHIERLARRVKACQAEGSIGGAPALSLTDEEFYRAHADLAREAAAQSAVLLKNDGVLPLNPDAKVAVIGAFARMPRYQGSGSSRINPKIIDNIWYRLEQRGVAAEYADGCDPTTGDADERQLLEAETLAARSDVAVVVAGLPARYESEGFDRKLMVMPRGMRELIDRICAANPRTVVVLQGGAPMEMPWRDSPAAILLMYLSGCQGGGAAVDVLVGDVNPSGKLAETWPVDPAQTALGTTYPDMDNEVFYREGPFVGYRYYDAVDVEPAFPFGHGESYTEFAYEGLEVKAHEGASTEGPLEFDVSFTLRNIGPRIGAEVAQVYIAPTSEVVPPPCPVQWLAGFAKIELEPGGERQVVLHLDETAFRKWDASLHRWRVYPGGYEIRVASSSRDVRLTASIAVGDGRWAFNPEQARHRRSIAEELLMSDQAPMPSPQVPEIYRHPTPGCFVQPESARAFEELYARPLPERPPVTPFTIDSTVSDMGACWLGRRLYRIIDWVMAEPASKMNRDQKAMMREMAADMPLRSLSTSGIPLESVKGFVSMLNGHYLTGFIYAVRNLFRK</sequence>
<keyword evidence="4" id="KW-0326">Glycosidase</keyword>
<dbReference type="Pfam" id="PF01915">
    <property type="entry name" value="Glyco_hydro_3_C"/>
    <property type="match status" value="1"/>
</dbReference>
<dbReference type="SUPFAM" id="SSF51445">
    <property type="entry name" value="(Trans)glycosidases"/>
    <property type="match status" value="1"/>
</dbReference>
<dbReference type="PANTHER" id="PTHR42715">
    <property type="entry name" value="BETA-GLUCOSIDASE"/>
    <property type="match status" value="1"/>
</dbReference>
<dbReference type="PRINTS" id="PR00133">
    <property type="entry name" value="GLHYDRLASE3"/>
</dbReference>
<evidence type="ECO:0000256" key="2">
    <source>
        <dbReference type="ARBA" id="ARBA00022801"/>
    </source>
</evidence>
<keyword evidence="2 4" id="KW-0378">Hydrolase</keyword>
<dbReference type="AlphaFoldDB" id="A0A5K1J3L1"/>
<dbReference type="Gene3D" id="2.60.40.10">
    <property type="entry name" value="Immunoglobulins"/>
    <property type="match status" value="1"/>
</dbReference>
<name>A0A5K1J3L1_9ACTN</name>
<protein>
    <submittedName>
        <fullName evidence="4">Thermostable beta-glucosidase B</fullName>
        <ecNumber evidence="4">3.2.1.21</ecNumber>
    </submittedName>
</protein>
<dbReference type="Pfam" id="PF14310">
    <property type="entry name" value="Fn3-like"/>
    <property type="match status" value="1"/>
</dbReference>
<proteinExistence type="inferred from homology"/>
<dbReference type="EMBL" id="CABWIC010000011">
    <property type="protein sequence ID" value="VWL96951.1"/>
    <property type="molecule type" value="Genomic_DNA"/>
</dbReference>
<dbReference type="InterPro" id="IPR050288">
    <property type="entry name" value="Cellulose_deg_GH3"/>
</dbReference>
<dbReference type="Gene3D" id="3.20.20.300">
    <property type="entry name" value="Glycoside hydrolase, family 3, N-terminal domain"/>
    <property type="match status" value="1"/>
</dbReference>
<accession>A0A5K1J3L1</accession>
<dbReference type="InterPro" id="IPR017853">
    <property type="entry name" value="GH"/>
</dbReference>
<dbReference type="GO" id="GO:0005975">
    <property type="term" value="P:carbohydrate metabolic process"/>
    <property type="evidence" value="ECO:0007669"/>
    <property type="project" value="InterPro"/>
</dbReference>
<dbReference type="InterPro" id="IPR013783">
    <property type="entry name" value="Ig-like_fold"/>
</dbReference>
<dbReference type="Pfam" id="PF00933">
    <property type="entry name" value="Glyco_hydro_3"/>
    <property type="match status" value="1"/>
</dbReference>
<organism evidence="4 5">
    <name type="scientific">Collinsella intestinalis</name>
    <dbReference type="NCBI Taxonomy" id="147207"/>
    <lineage>
        <taxon>Bacteria</taxon>
        <taxon>Bacillati</taxon>
        <taxon>Actinomycetota</taxon>
        <taxon>Coriobacteriia</taxon>
        <taxon>Coriobacteriales</taxon>
        <taxon>Coriobacteriaceae</taxon>
        <taxon>Collinsella</taxon>
    </lineage>
</organism>
<dbReference type="OrthoDB" id="3187421at2"/>
<dbReference type="InterPro" id="IPR036962">
    <property type="entry name" value="Glyco_hydro_3_N_sf"/>
</dbReference>
<dbReference type="PANTHER" id="PTHR42715:SF10">
    <property type="entry name" value="BETA-GLUCOSIDASE"/>
    <property type="match status" value="1"/>
</dbReference>
<dbReference type="EC" id="3.2.1.21" evidence="4"/>
<evidence type="ECO:0000259" key="3">
    <source>
        <dbReference type="SMART" id="SM01217"/>
    </source>
</evidence>
<dbReference type="InterPro" id="IPR026891">
    <property type="entry name" value="Fn3-like"/>
</dbReference>
<dbReference type="InterPro" id="IPR002772">
    <property type="entry name" value="Glyco_hydro_3_C"/>
</dbReference>
<evidence type="ECO:0000256" key="1">
    <source>
        <dbReference type="ARBA" id="ARBA00005336"/>
    </source>
</evidence>
<reference evidence="4 5" key="1">
    <citation type="submission" date="2019-10" db="EMBL/GenBank/DDBJ databases">
        <authorList>
            <person name="Wolf R A."/>
        </authorList>
    </citation>
    <scope>NUCLEOTIDE SEQUENCE [LARGE SCALE GENOMIC DNA]</scope>
    <source>
        <strain evidence="4">Collinsella_intestinalis_DSM_13632</strain>
    </source>
</reference>
<dbReference type="Gene3D" id="3.40.50.1700">
    <property type="entry name" value="Glycoside hydrolase family 3 C-terminal domain"/>
    <property type="match status" value="1"/>
</dbReference>
<dbReference type="SUPFAM" id="SSF52279">
    <property type="entry name" value="Beta-D-glucan exohydrolase, C-terminal domain"/>
    <property type="match status" value="1"/>
</dbReference>
<comment type="similarity">
    <text evidence="1">Belongs to the glycosyl hydrolase 3 family.</text>
</comment>
<dbReference type="Proteomes" id="UP000405524">
    <property type="component" value="Unassembled WGS sequence"/>
</dbReference>
<dbReference type="SMART" id="SM01217">
    <property type="entry name" value="Fn3_like"/>
    <property type="match status" value="1"/>
</dbReference>
<feature type="domain" description="Fibronectin type III-like" evidence="3">
    <location>
        <begin position="609"/>
        <end position="681"/>
    </location>
</feature>